<proteinExistence type="predicted"/>
<name>A0A562LER3_9GAMM</name>
<gene>
    <name evidence="2" type="ORF">IP90_00363</name>
</gene>
<dbReference type="Proteomes" id="UP000315167">
    <property type="component" value="Unassembled WGS sequence"/>
</dbReference>
<sequence>MGSPGAPDAAGSPFDPPSSGDCNMPLHSSLVPSALAFALAVALPTPSWAQEKPANLYIDVATHAMPGMPGLGAMGRLSGAMSGGGASYGLTQHPAMPGKFMDVALHNGRQPGRPAEQAVPHGLGLGNRIDLLPPPDRKPVHDGNDGGLGTGIADGNGTFKIRYYWGCGEATGAGQPREYSVTIRNGKMVESGRGITPRKVPGRAVTPGPDHALWPNQSTRKTVPAKASLVGQHHVTGDKVPASMQFALAGEHDFLSELKLKGDGGGENGMTLRWSGADGANGYFAHATVTSGDTIVMWSSSEDGYAGYELLDYLPESLVAKWVKARTLLAPDARECHIPKAVFAGGKAAPMVQMIAYGNDRNVVEPRPQGAAQNWKPDWAVRVRSKSTAMLMPGLGALGTEATGRSTGEEIKEEAKSGVKDAAKGLLRGLLRR</sequence>
<evidence type="ECO:0000313" key="2">
    <source>
        <dbReference type="EMBL" id="TWI06100.1"/>
    </source>
</evidence>
<accession>A0A562LER3</accession>
<evidence type="ECO:0000313" key="3">
    <source>
        <dbReference type="Proteomes" id="UP000315167"/>
    </source>
</evidence>
<organism evidence="2 3">
    <name type="scientific">Luteimonas cucumeris</name>
    <dbReference type="NCBI Taxonomy" id="985012"/>
    <lineage>
        <taxon>Bacteria</taxon>
        <taxon>Pseudomonadati</taxon>
        <taxon>Pseudomonadota</taxon>
        <taxon>Gammaproteobacteria</taxon>
        <taxon>Lysobacterales</taxon>
        <taxon>Lysobacteraceae</taxon>
        <taxon>Luteimonas</taxon>
    </lineage>
</organism>
<feature type="region of interest" description="Disordered" evidence="1">
    <location>
        <begin position="191"/>
        <end position="217"/>
    </location>
</feature>
<feature type="region of interest" description="Disordered" evidence="1">
    <location>
        <begin position="1"/>
        <end position="21"/>
    </location>
</feature>
<dbReference type="AlphaFoldDB" id="A0A562LER3"/>
<feature type="compositionally biased region" description="Basic and acidic residues" evidence="1">
    <location>
        <begin position="407"/>
        <end position="418"/>
    </location>
</feature>
<dbReference type="EMBL" id="VLKN01000001">
    <property type="protein sequence ID" value="TWI06100.1"/>
    <property type="molecule type" value="Genomic_DNA"/>
</dbReference>
<reference evidence="2 3" key="1">
    <citation type="journal article" date="2015" name="Stand. Genomic Sci.">
        <title>Genomic Encyclopedia of Bacterial and Archaeal Type Strains, Phase III: the genomes of soil and plant-associated and newly described type strains.</title>
        <authorList>
            <person name="Whitman W.B."/>
            <person name="Woyke T."/>
            <person name="Klenk H.P."/>
            <person name="Zhou Y."/>
            <person name="Lilburn T.G."/>
            <person name="Beck B.J."/>
            <person name="De Vos P."/>
            <person name="Vandamme P."/>
            <person name="Eisen J.A."/>
            <person name="Garrity G."/>
            <person name="Hugenholtz P."/>
            <person name="Kyrpides N.C."/>
        </authorList>
    </citation>
    <scope>NUCLEOTIDE SEQUENCE [LARGE SCALE GENOMIC DNA]</scope>
    <source>
        <strain evidence="2 3">CGMCC 1.10821</strain>
    </source>
</reference>
<evidence type="ECO:0000256" key="1">
    <source>
        <dbReference type="SAM" id="MobiDB-lite"/>
    </source>
</evidence>
<feature type="region of interest" description="Disordered" evidence="1">
    <location>
        <begin position="398"/>
        <end position="418"/>
    </location>
</feature>
<keyword evidence="3" id="KW-1185">Reference proteome</keyword>
<protein>
    <submittedName>
        <fullName evidence="2">Uncharacterized protein</fullName>
    </submittedName>
</protein>
<comment type="caution">
    <text evidence="2">The sequence shown here is derived from an EMBL/GenBank/DDBJ whole genome shotgun (WGS) entry which is preliminary data.</text>
</comment>